<dbReference type="STRING" id="1358809.S7XSD1"/>
<dbReference type="OrthoDB" id="8062037at2759"/>
<evidence type="ECO:0000313" key="7">
    <source>
        <dbReference type="EMBL" id="EPR78818.1"/>
    </source>
</evidence>
<dbReference type="HOGENOM" id="CLU_1066243_0_0_1"/>
<organism evidence="7 8">
    <name type="scientific">Spraguea lophii (strain 42_110)</name>
    <name type="common">Microsporidian parasite</name>
    <dbReference type="NCBI Taxonomy" id="1358809"/>
    <lineage>
        <taxon>Eukaryota</taxon>
        <taxon>Fungi</taxon>
        <taxon>Fungi incertae sedis</taxon>
        <taxon>Microsporidia</taxon>
        <taxon>Spragueidae</taxon>
        <taxon>Spraguea</taxon>
    </lineage>
</organism>
<sequence length="261" mass="30009">MSYLQYYCYECEEIINIISDIQCPVCDSTFVEIYDPIEHGTVIDSPSAIYRIITEMYRSTTEDRDRNNNDNGDNESNINSSNTDISIDIDTNNDINHTNNNTTNIDTHTDNNTTNTNTSHIEYITYSPLTDFHPSSNPAYHDGDNVLSFIQRTINNVMSNANNDIMSDRRNYAIGPEMDDILSRLYTSGRIKSNPANEEYINKLKDTIAMKGGECSICLTEYVKESKGIEFKCYHFFHKECALRWLKYQNSCPVCRINVEK</sequence>
<evidence type="ECO:0000256" key="4">
    <source>
        <dbReference type="PROSITE-ProRule" id="PRU00175"/>
    </source>
</evidence>
<evidence type="ECO:0000256" key="1">
    <source>
        <dbReference type="ARBA" id="ARBA00022723"/>
    </source>
</evidence>
<evidence type="ECO:0000259" key="6">
    <source>
        <dbReference type="PROSITE" id="PS50089"/>
    </source>
</evidence>
<dbReference type="Gene3D" id="3.30.40.10">
    <property type="entry name" value="Zinc/RING finger domain, C3HC4 (zinc finger)"/>
    <property type="match status" value="1"/>
</dbReference>
<dbReference type="GO" id="GO:0008270">
    <property type="term" value="F:zinc ion binding"/>
    <property type="evidence" value="ECO:0007669"/>
    <property type="project" value="UniProtKB-KW"/>
</dbReference>
<keyword evidence="2 4" id="KW-0863">Zinc-finger</keyword>
<dbReference type="VEuPathDB" id="MicrosporidiaDB:SLOPH_2087"/>
<accession>S7XSD1</accession>
<feature type="domain" description="RING-type" evidence="6">
    <location>
        <begin position="215"/>
        <end position="256"/>
    </location>
</feature>
<dbReference type="SUPFAM" id="SSF57850">
    <property type="entry name" value="RING/U-box"/>
    <property type="match status" value="1"/>
</dbReference>
<dbReference type="InterPro" id="IPR013083">
    <property type="entry name" value="Znf_RING/FYVE/PHD"/>
</dbReference>
<evidence type="ECO:0000256" key="5">
    <source>
        <dbReference type="SAM" id="MobiDB-lite"/>
    </source>
</evidence>
<dbReference type="InterPro" id="IPR001841">
    <property type="entry name" value="Znf_RING"/>
</dbReference>
<evidence type="ECO:0000313" key="8">
    <source>
        <dbReference type="Proteomes" id="UP000014978"/>
    </source>
</evidence>
<evidence type="ECO:0000256" key="2">
    <source>
        <dbReference type="ARBA" id="ARBA00022771"/>
    </source>
</evidence>
<gene>
    <name evidence="7" type="ORF">SLOPH_2087</name>
</gene>
<protein>
    <submittedName>
        <fullName evidence="7">Zinc finger protein</fullName>
    </submittedName>
</protein>
<dbReference type="SMART" id="SM00184">
    <property type="entry name" value="RING"/>
    <property type="match status" value="1"/>
</dbReference>
<proteinExistence type="predicted"/>
<keyword evidence="3" id="KW-0862">Zinc</keyword>
<dbReference type="PANTHER" id="PTHR15710">
    <property type="entry name" value="E3 UBIQUITIN-PROTEIN LIGASE PRAJA"/>
    <property type="match status" value="1"/>
</dbReference>
<keyword evidence="8" id="KW-1185">Reference proteome</keyword>
<evidence type="ECO:0000256" key="3">
    <source>
        <dbReference type="ARBA" id="ARBA00022833"/>
    </source>
</evidence>
<dbReference type="PROSITE" id="PS50089">
    <property type="entry name" value="ZF_RING_2"/>
    <property type="match status" value="1"/>
</dbReference>
<feature type="compositionally biased region" description="Low complexity" evidence="5">
    <location>
        <begin position="69"/>
        <end position="85"/>
    </location>
</feature>
<dbReference type="AlphaFoldDB" id="S7XSD1"/>
<comment type="caution">
    <text evidence="7">The sequence shown here is derived from an EMBL/GenBank/DDBJ whole genome shotgun (WGS) entry which is preliminary data.</text>
</comment>
<dbReference type="InParanoid" id="S7XSD1"/>
<name>S7XSD1_SPRLO</name>
<feature type="region of interest" description="Disordered" evidence="5">
    <location>
        <begin position="60"/>
        <end position="85"/>
    </location>
</feature>
<keyword evidence="1" id="KW-0479">Metal-binding</keyword>
<dbReference type="Pfam" id="PF13639">
    <property type="entry name" value="zf-RING_2"/>
    <property type="match status" value="1"/>
</dbReference>
<reference evidence="8" key="1">
    <citation type="journal article" date="2013" name="PLoS Genet.">
        <title>The genome of Spraguea lophii and the basis of host-microsporidian interactions.</title>
        <authorList>
            <person name="Campbell S.E."/>
            <person name="Williams T.A."/>
            <person name="Yousuf A."/>
            <person name="Soanes D.M."/>
            <person name="Paszkiewicz K.H."/>
            <person name="Williams B.A.P."/>
        </authorList>
    </citation>
    <scope>NUCLEOTIDE SEQUENCE [LARGE SCALE GENOMIC DNA]</scope>
    <source>
        <strain evidence="8">42_110</strain>
    </source>
</reference>
<dbReference type="Proteomes" id="UP000014978">
    <property type="component" value="Unassembled WGS sequence"/>
</dbReference>
<dbReference type="EMBL" id="ATCN01000548">
    <property type="protein sequence ID" value="EPR78818.1"/>
    <property type="molecule type" value="Genomic_DNA"/>
</dbReference>